<sequence length="51" mass="6062">MAFNDNINGQGFTLYTIDPTQQMFERLPSRFHMMFYKALNDSSHVEEKFVN</sequence>
<gene>
    <name evidence="1" type="ORF">B9479_007998</name>
</gene>
<dbReference type="EMBL" id="NIDF01000241">
    <property type="protein sequence ID" value="TYJ51436.1"/>
    <property type="molecule type" value="Genomic_DNA"/>
</dbReference>
<accession>A0A5D3AP47</accession>
<proteinExistence type="predicted"/>
<evidence type="ECO:0000313" key="1">
    <source>
        <dbReference type="EMBL" id="TYJ51436.1"/>
    </source>
</evidence>
<name>A0A5D3AP47_9TREE</name>
<protein>
    <submittedName>
        <fullName evidence="1">Uncharacterized protein</fullName>
    </submittedName>
</protein>
<evidence type="ECO:0000313" key="2">
    <source>
        <dbReference type="Proteomes" id="UP000322245"/>
    </source>
</evidence>
<keyword evidence="2" id="KW-1185">Reference proteome</keyword>
<dbReference type="AlphaFoldDB" id="A0A5D3AP47"/>
<reference evidence="1 2" key="1">
    <citation type="submission" date="2017-05" db="EMBL/GenBank/DDBJ databases">
        <title>The Genome Sequence of Tsuchiyaea wingfieldii DSM 27421.</title>
        <authorList>
            <person name="Cuomo C."/>
            <person name="Passer A."/>
            <person name="Billmyre B."/>
            <person name="Heitman J."/>
        </authorList>
    </citation>
    <scope>NUCLEOTIDE SEQUENCE [LARGE SCALE GENOMIC DNA]</scope>
    <source>
        <strain evidence="1 2">DSM 27421</strain>
    </source>
</reference>
<organism evidence="1 2">
    <name type="scientific">Cryptococcus floricola</name>
    <dbReference type="NCBI Taxonomy" id="2591691"/>
    <lineage>
        <taxon>Eukaryota</taxon>
        <taxon>Fungi</taxon>
        <taxon>Dikarya</taxon>
        <taxon>Basidiomycota</taxon>
        <taxon>Agaricomycotina</taxon>
        <taxon>Tremellomycetes</taxon>
        <taxon>Tremellales</taxon>
        <taxon>Cryptococcaceae</taxon>
        <taxon>Cryptococcus</taxon>
    </lineage>
</organism>
<dbReference type="Proteomes" id="UP000322245">
    <property type="component" value="Unassembled WGS sequence"/>
</dbReference>
<comment type="caution">
    <text evidence="1">The sequence shown here is derived from an EMBL/GenBank/DDBJ whole genome shotgun (WGS) entry which is preliminary data.</text>
</comment>